<accession>A0A9N9I7B6</accession>
<dbReference type="EMBL" id="CAJVPP010014671">
    <property type="protein sequence ID" value="CAG8724835.1"/>
    <property type="molecule type" value="Genomic_DNA"/>
</dbReference>
<organism evidence="1 2">
    <name type="scientific">Funneliformis mosseae</name>
    <name type="common">Endomycorrhizal fungus</name>
    <name type="synonym">Glomus mosseae</name>
    <dbReference type="NCBI Taxonomy" id="27381"/>
    <lineage>
        <taxon>Eukaryota</taxon>
        <taxon>Fungi</taxon>
        <taxon>Fungi incertae sedis</taxon>
        <taxon>Mucoromycota</taxon>
        <taxon>Glomeromycotina</taxon>
        <taxon>Glomeromycetes</taxon>
        <taxon>Glomerales</taxon>
        <taxon>Glomeraceae</taxon>
        <taxon>Funneliformis</taxon>
    </lineage>
</organism>
<evidence type="ECO:0000313" key="2">
    <source>
        <dbReference type="Proteomes" id="UP000789375"/>
    </source>
</evidence>
<gene>
    <name evidence="1" type="ORF">FMOSSE_LOCUS15258</name>
</gene>
<keyword evidence="2" id="KW-1185">Reference proteome</keyword>
<sequence>MAFKGDVASSKKSVRKETNYSKETFTCKATLLRSNYRERPYPNLSPVKGMWDTIGQSEIKPYDSPLASA</sequence>
<dbReference type="Proteomes" id="UP000789375">
    <property type="component" value="Unassembled WGS sequence"/>
</dbReference>
<proteinExistence type="predicted"/>
<reference evidence="1" key="1">
    <citation type="submission" date="2021-06" db="EMBL/GenBank/DDBJ databases">
        <authorList>
            <person name="Kallberg Y."/>
            <person name="Tangrot J."/>
            <person name="Rosling A."/>
        </authorList>
    </citation>
    <scope>NUCLEOTIDE SEQUENCE</scope>
    <source>
        <strain evidence="1">87-6 pot B 2015</strain>
    </source>
</reference>
<dbReference type="AlphaFoldDB" id="A0A9N9I7B6"/>
<name>A0A9N9I7B6_FUNMO</name>
<protein>
    <submittedName>
        <fullName evidence="1">14358_t:CDS:1</fullName>
    </submittedName>
</protein>
<evidence type="ECO:0000313" key="1">
    <source>
        <dbReference type="EMBL" id="CAG8724835.1"/>
    </source>
</evidence>
<comment type="caution">
    <text evidence="1">The sequence shown here is derived from an EMBL/GenBank/DDBJ whole genome shotgun (WGS) entry which is preliminary data.</text>
</comment>